<feature type="domain" description="Acyl-CoA thioesterase-like C-terminal" evidence="4">
    <location>
        <begin position="227"/>
        <end position="346"/>
    </location>
</feature>
<dbReference type="EMBL" id="CAJFCW020000004">
    <property type="protein sequence ID" value="CAG9109438.1"/>
    <property type="molecule type" value="Genomic_DNA"/>
</dbReference>
<name>A0A811KR44_9BILA</name>
<dbReference type="Pfam" id="PF13622">
    <property type="entry name" value="4HBT_3"/>
    <property type="match status" value="1"/>
</dbReference>
<dbReference type="Pfam" id="PF20789">
    <property type="entry name" value="4HBT_3C"/>
    <property type="match status" value="1"/>
</dbReference>
<dbReference type="InterPro" id="IPR049450">
    <property type="entry name" value="ACOT8-like_C"/>
</dbReference>
<dbReference type="InterPro" id="IPR003703">
    <property type="entry name" value="Acyl_CoA_thio"/>
</dbReference>
<sequence length="355" mass="40803">MNKKPKVFEKTIGNRLIYTKINGDALEIPKSVPKEWYKFQPPNLPVIRPHQWPEVLSTDKEKECHYIAKYHGEPSPMGPNIYGGLIYAQALAVAQKEVDEEFWPTSFHGLYVGPSNTQKPMNYVVKRLRDGKSFSARYVEGLQDAKVVFSALGNFYKPYDPSMIHTTKMPDVPKPEECHEMYAFINDSLERHENGQEVLKDRIVQHLQRRYFDKETNTVEFRFVNPRRYFFLDSYKNVPVQYWFRSKLPLNDPKLPKIIHQIVISYVADQCMASGNVGPHLSHGHDAAAATSLDHTIWFHNFDFRADEWVLISAQSPSADSGTAFGHCSIWSHDGKFIASGGQESMARFKTMSKL</sequence>
<protein>
    <submittedName>
        <fullName evidence="5">Uncharacterized protein</fullName>
    </submittedName>
</protein>
<evidence type="ECO:0000313" key="6">
    <source>
        <dbReference type="Proteomes" id="UP000614601"/>
    </source>
</evidence>
<evidence type="ECO:0000313" key="5">
    <source>
        <dbReference type="EMBL" id="CAD5218159.1"/>
    </source>
</evidence>
<dbReference type="GO" id="GO:0006637">
    <property type="term" value="P:acyl-CoA metabolic process"/>
    <property type="evidence" value="ECO:0007669"/>
    <property type="project" value="InterPro"/>
</dbReference>
<dbReference type="InterPro" id="IPR029069">
    <property type="entry name" value="HotDog_dom_sf"/>
</dbReference>
<evidence type="ECO:0000256" key="1">
    <source>
        <dbReference type="ARBA" id="ARBA00006538"/>
    </source>
</evidence>
<gene>
    <name evidence="5" type="ORF">BOKJ2_LOCUS7369</name>
</gene>
<dbReference type="GO" id="GO:0005782">
    <property type="term" value="C:peroxisomal matrix"/>
    <property type="evidence" value="ECO:0007669"/>
    <property type="project" value="UniProtKB-SubCell"/>
</dbReference>
<dbReference type="OrthoDB" id="68328at2759"/>
<dbReference type="InterPro" id="IPR042171">
    <property type="entry name" value="Acyl-CoA_hotdog"/>
</dbReference>
<dbReference type="Gene3D" id="2.40.160.210">
    <property type="entry name" value="Acyl-CoA thioesterase, double hotdog domain"/>
    <property type="match status" value="1"/>
</dbReference>
<keyword evidence="2" id="KW-0378">Hydrolase</keyword>
<accession>A0A811KR44</accession>
<dbReference type="Proteomes" id="UP000614601">
    <property type="component" value="Unassembled WGS sequence"/>
</dbReference>
<dbReference type="EMBL" id="CAJFDH010000004">
    <property type="protein sequence ID" value="CAD5218159.1"/>
    <property type="molecule type" value="Genomic_DNA"/>
</dbReference>
<reference evidence="5" key="1">
    <citation type="submission" date="2020-09" db="EMBL/GenBank/DDBJ databases">
        <authorList>
            <person name="Kikuchi T."/>
        </authorList>
    </citation>
    <scope>NUCLEOTIDE SEQUENCE</scope>
    <source>
        <strain evidence="5">SH1</strain>
    </source>
</reference>
<dbReference type="GO" id="GO:0047617">
    <property type="term" value="F:fatty acyl-CoA hydrolase activity"/>
    <property type="evidence" value="ECO:0007669"/>
    <property type="project" value="InterPro"/>
</dbReference>
<dbReference type="Proteomes" id="UP000783686">
    <property type="component" value="Unassembled WGS sequence"/>
</dbReference>
<dbReference type="InterPro" id="IPR049449">
    <property type="entry name" value="TesB_ACOT8-like_N"/>
</dbReference>
<feature type="domain" description="Acyl-CoA thioesterase-like N-terminal HotDog" evidence="3">
    <location>
        <begin position="75"/>
        <end position="155"/>
    </location>
</feature>
<organism evidence="5 6">
    <name type="scientific">Bursaphelenchus okinawaensis</name>
    <dbReference type="NCBI Taxonomy" id="465554"/>
    <lineage>
        <taxon>Eukaryota</taxon>
        <taxon>Metazoa</taxon>
        <taxon>Ecdysozoa</taxon>
        <taxon>Nematoda</taxon>
        <taxon>Chromadorea</taxon>
        <taxon>Rhabditida</taxon>
        <taxon>Tylenchina</taxon>
        <taxon>Tylenchomorpha</taxon>
        <taxon>Aphelenchoidea</taxon>
        <taxon>Aphelenchoididae</taxon>
        <taxon>Bursaphelenchus</taxon>
    </lineage>
</organism>
<evidence type="ECO:0000259" key="4">
    <source>
        <dbReference type="Pfam" id="PF20789"/>
    </source>
</evidence>
<dbReference type="AlphaFoldDB" id="A0A811KR44"/>
<dbReference type="CDD" id="cd03445">
    <property type="entry name" value="Thioesterase_II_repeat2"/>
    <property type="match status" value="1"/>
</dbReference>
<proteinExistence type="inferred from homology"/>
<dbReference type="CDD" id="cd03444">
    <property type="entry name" value="Thioesterase_II_repeat1"/>
    <property type="match status" value="1"/>
</dbReference>
<evidence type="ECO:0000259" key="3">
    <source>
        <dbReference type="Pfam" id="PF13622"/>
    </source>
</evidence>
<evidence type="ECO:0000256" key="2">
    <source>
        <dbReference type="ARBA" id="ARBA00022801"/>
    </source>
</evidence>
<dbReference type="PANTHER" id="PTHR11066:SF34">
    <property type="entry name" value="ACYL-COENZYME A THIOESTERASE 8"/>
    <property type="match status" value="1"/>
</dbReference>
<dbReference type="SUPFAM" id="SSF54637">
    <property type="entry name" value="Thioesterase/thiol ester dehydrase-isomerase"/>
    <property type="match status" value="2"/>
</dbReference>
<dbReference type="PANTHER" id="PTHR11066">
    <property type="entry name" value="ACYL-COA THIOESTERASE"/>
    <property type="match status" value="1"/>
</dbReference>
<keyword evidence="6" id="KW-1185">Reference proteome</keyword>
<comment type="caution">
    <text evidence="5">The sequence shown here is derived from an EMBL/GenBank/DDBJ whole genome shotgun (WGS) entry which is preliminary data.</text>
</comment>
<comment type="similarity">
    <text evidence="1">Belongs to the C/M/P thioester hydrolase family.</text>
</comment>
<dbReference type="GO" id="GO:0009062">
    <property type="term" value="P:fatty acid catabolic process"/>
    <property type="evidence" value="ECO:0007669"/>
    <property type="project" value="TreeGrafter"/>
</dbReference>